<proteinExistence type="predicted"/>
<dbReference type="RefSeq" id="XP_060290663.1">
    <property type="nucleotide sequence ID" value="XM_060440638.1"/>
</dbReference>
<accession>A0AA40DHJ5</accession>
<gene>
    <name evidence="1" type="ORF">B0T26DRAFT_681433</name>
</gene>
<sequence>MAYLEGDKSVEALILATQEAAVQIAQEDRSPALGRASYNMHPRALAETVVWLASPGEASLQRLLIARDDASESPFQVNPFQAPALSDTLPPMPLEDSDHLVRAAISVARPAGREVSEGVGKDNYEPELEDHELDVNFDNEDYIAIALGRALPSYDGMYPSIPVTQQSTMYHYTSPRGEFYLRELRKYIDLPADYPITQMVLNLVSSWHKTRENVEDRHPSLAAAANSIDFTRIDKESGLLRAERQILEVWLVSRLPLVGWWGEAPQVKEIIGRRFKQTRDPSPLSRVRYDFD</sequence>
<reference evidence="1" key="1">
    <citation type="submission" date="2023-06" db="EMBL/GenBank/DDBJ databases">
        <title>Genome-scale phylogeny and comparative genomics of the fungal order Sordariales.</title>
        <authorList>
            <consortium name="Lawrence Berkeley National Laboratory"/>
            <person name="Hensen N."/>
            <person name="Bonometti L."/>
            <person name="Westerberg I."/>
            <person name="Brannstrom I.O."/>
            <person name="Guillou S."/>
            <person name="Cros-Aarteil S."/>
            <person name="Calhoun S."/>
            <person name="Haridas S."/>
            <person name="Kuo A."/>
            <person name="Mondo S."/>
            <person name="Pangilinan J."/>
            <person name="Riley R."/>
            <person name="LaButti K."/>
            <person name="Andreopoulos B."/>
            <person name="Lipzen A."/>
            <person name="Chen C."/>
            <person name="Yanf M."/>
            <person name="Daum C."/>
            <person name="Ng V."/>
            <person name="Clum A."/>
            <person name="Steindorff A."/>
            <person name="Ohm R."/>
            <person name="Martin F."/>
            <person name="Silar P."/>
            <person name="Natvig D."/>
            <person name="Lalanne C."/>
            <person name="Gautier V."/>
            <person name="Ament-velasquez S.L."/>
            <person name="Kruys A."/>
            <person name="Hutchinson M.I."/>
            <person name="Powell A.J."/>
            <person name="Barry K."/>
            <person name="Miller A.N."/>
            <person name="Grigoriev I.V."/>
            <person name="Debuchy R."/>
            <person name="Gladieux P."/>
            <person name="Thoren M.H."/>
            <person name="Johannesson H."/>
        </authorList>
    </citation>
    <scope>NUCLEOTIDE SEQUENCE</scope>
    <source>
        <strain evidence="1">SMH2392-1A</strain>
    </source>
</reference>
<comment type="caution">
    <text evidence="1">The sequence shown here is derived from an EMBL/GenBank/DDBJ whole genome shotgun (WGS) entry which is preliminary data.</text>
</comment>
<dbReference type="EMBL" id="JAUIRO010000008">
    <property type="protein sequence ID" value="KAK0703804.1"/>
    <property type="molecule type" value="Genomic_DNA"/>
</dbReference>
<keyword evidence="2" id="KW-1185">Reference proteome</keyword>
<dbReference type="Proteomes" id="UP001172101">
    <property type="component" value="Unassembled WGS sequence"/>
</dbReference>
<name>A0AA40DHJ5_9PEZI</name>
<dbReference type="AlphaFoldDB" id="A0AA40DHJ5"/>
<protein>
    <submittedName>
        <fullName evidence="1">Uncharacterized protein</fullName>
    </submittedName>
</protein>
<evidence type="ECO:0000313" key="1">
    <source>
        <dbReference type="EMBL" id="KAK0703804.1"/>
    </source>
</evidence>
<evidence type="ECO:0000313" key="2">
    <source>
        <dbReference type="Proteomes" id="UP001172101"/>
    </source>
</evidence>
<dbReference type="GeneID" id="85323908"/>
<organism evidence="1 2">
    <name type="scientific">Lasiosphaeria miniovina</name>
    <dbReference type="NCBI Taxonomy" id="1954250"/>
    <lineage>
        <taxon>Eukaryota</taxon>
        <taxon>Fungi</taxon>
        <taxon>Dikarya</taxon>
        <taxon>Ascomycota</taxon>
        <taxon>Pezizomycotina</taxon>
        <taxon>Sordariomycetes</taxon>
        <taxon>Sordariomycetidae</taxon>
        <taxon>Sordariales</taxon>
        <taxon>Lasiosphaeriaceae</taxon>
        <taxon>Lasiosphaeria</taxon>
    </lineage>
</organism>